<name>A0A7R9KV13_9ACAR</name>
<feature type="domain" description="SSD" evidence="13">
    <location>
        <begin position="171"/>
        <end position="336"/>
    </location>
</feature>
<evidence type="ECO:0000256" key="12">
    <source>
        <dbReference type="SAM" id="Phobius"/>
    </source>
</evidence>
<proteinExistence type="inferred from homology"/>
<keyword evidence="10" id="KW-0325">Glycoprotein</keyword>
<evidence type="ECO:0000256" key="4">
    <source>
        <dbReference type="ARBA" id="ARBA00022692"/>
    </source>
</evidence>
<evidence type="ECO:0000256" key="8">
    <source>
        <dbReference type="ARBA" id="ARBA00023136"/>
    </source>
</evidence>
<dbReference type="InterPro" id="IPR053956">
    <property type="entry name" value="NPC1_MLD"/>
</dbReference>
<keyword evidence="6 12" id="KW-1133">Transmembrane helix</keyword>
<evidence type="ECO:0000256" key="11">
    <source>
        <dbReference type="PROSITE-ProRule" id="PRU00302"/>
    </source>
</evidence>
<dbReference type="Proteomes" id="UP000759131">
    <property type="component" value="Unassembled WGS sequence"/>
</dbReference>
<feature type="transmembrane region" description="Helical" evidence="12">
    <location>
        <begin position="205"/>
        <end position="228"/>
    </location>
</feature>
<evidence type="ECO:0008006" key="17">
    <source>
        <dbReference type="Google" id="ProtNLM"/>
    </source>
</evidence>
<evidence type="ECO:0000256" key="5">
    <source>
        <dbReference type="ARBA" id="ARBA00022729"/>
    </source>
</evidence>
<dbReference type="InterPro" id="IPR035976">
    <property type="entry name" value="Sushi/SCR/CCP_sf"/>
</dbReference>
<evidence type="ECO:0000313" key="16">
    <source>
        <dbReference type="Proteomes" id="UP000759131"/>
    </source>
</evidence>
<evidence type="ECO:0000256" key="7">
    <source>
        <dbReference type="ARBA" id="ARBA00023098"/>
    </source>
</evidence>
<evidence type="ECO:0000256" key="2">
    <source>
        <dbReference type="ARBA" id="ARBA00005585"/>
    </source>
</evidence>
<dbReference type="GO" id="GO:0012505">
    <property type="term" value="C:endomembrane system"/>
    <property type="evidence" value="ECO:0007669"/>
    <property type="project" value="UniProtKB-SubCell"/>
</dbReference>
<evidence type="ECO:0000256" key="1">
    <source>
        <dbReference type="ARBA" id="ARBA00004127"/>
    </source>
</evidence>
<evidence type="ECO:0000256" key="9">
    <source>
        <dbReference type="ARBA" id="ARBA00023157"/>
    </source>
</evidence>
<keyword evidence="11" id="KW-0768">Sushi</keyword>
<feature type="domain" description="Sushi" evidence="14">
    <location>
        <begin position="1009"/>
        <end position="1081"/>
    </location>
</feature>
<dbReference type="Pfam" id="PF00084">
    <property type="entry name" value="Sushi"/>
    <property type="match status" value="1"/>
</dbReference>
<dbReference type="Gene3D" id="1.20.1640.10">
    <property type="entry name" value="Multidrug efflux transporter AcrB transmembrane domain"/>
    <property type="match status" value="2"/>
</dbReference>
<dbReference type="InterPro" id="IPR000731">
    <property type="entry name" value="SSD"/>
</dbReference>
<evidence type="ECO:0000313" key="15">
    <source>
        <dbReference type="EMBL" id="CAD7628754.1"/>
    </source>
</evidence>
<feature type="transmembrane region" description="Helical" evidence="12">
    <location>
        <begin position="312"/>
        <end position="336"/>
    </location>
</feature>
<evidence type="ECO:0000256" key="3">
    <source>
        <dbReference type="ARBA" id="ARBA00022448"/>
    </source>
</evidence>
<dbReference type="GO" id="GO:0015485">
    <property type="term" value="F:cholesterol binding"/>
    <property type="evidence" value="ECO:0007669"/>
    <property type="project" value="TreeGrafter"/>
</dbReference>
<evidence type="ECO:0000256" key="10">
    <source>
        <dbReference type="ARBA" id="ARBA00023180"/>
    </source>
</evidence>
<keyword evidence="16" id="KW-1185">Reference proteome</keyword>
<keyword evidence="4 12" id="KW-0812">Transmembrane</keyword>
<feature type="transmembrane region" description="Helical" evidence="12">
    <location>
        <begin position="278"/>
        <end position="300"/>
    </location>
</feature>
<dbReference type="Pfam" id="PF12349">
    <property type="entry name" value="Sterol-sensing"/>
    <property type="match status" value="1"/>
</dbReference>
<dbReference type="SUPFAM" id="SSF82866">
    <property type="entry name" value="Multidrug efflux transporter AcrB transmembrane domain"/>
    <property type="match status" value="2"/>
</dbReference>
<dbReference type="SUPFAM" id="SSF57535">
    <property type="entry name" value="Complement control module/SCR domain"/>
    <property type="match status" value="2"/>
</dbReference>
<dbReference type="EMBL" id="CAJPIZ010006062">
    <property type="protein sequence ID" value="CAG2109184.1"/>
    <property type="molecule type" value="Genomic_DNA"/>
</dbReference>
<feature type="transmembrane region" description="Helical" evidence="12">
    <location>
        <begin position="172"/>
        <end position="193"/>
    </location>
</feature>
<comment type="similarity">
    <text evidence="2">Belongs to the patched family.</text>
</comment>
<feature type="domain" description="Sushi" evidence="14">
    <location>
        <begin position="951"/>
        <end position="1007"/>
    </location>
</feature>
<dbReference type="PANTHER" id="PTHR45727:SF2">
    <property type="entry name" value="NPC INTRACELLULAR CHOLESTEROL TRANSPORTER 1"/>
    <property type="match status" value="1"/>
</dbReference>
<feature type="transmembrane region" description="Helical" evidence="12">
    <location>
        <begin position="684"/>
        <end position="709"/>
    </location>
</feature>
<keyword evidence="5" id="KW-0732">Signal</keyword>
<dbReference type="GO" id="GO:0006629">
    <property type="term" value="P:lipid metabolic process"/>
    <property type="evidence" value="ECO:0007669"/>
    <property type="project" value="UniProtKB-KW"/>
</dbReference>
<dbReference type="GO" id="GO:0042632">
    <property type="term" value="P:cholesterol homeostasis"/>
    <property type="evidence" value="ECO:0007669"/>
    <property type="project" value="TreeGrafter"/>
</dbReference>
<dbReference type="GO" id="GO:0005886">
    <property type="term" value="C:plasma membrane"/>
    <property type="evidence" value="ECO:0007669"/>
    <property type="project" value="TreeGrafter"/>
</dbReference>
<dbReference type="AlphaFoldDB" id="A0A7R9KV13"/>
<keyword evidence="7" id="KW-0443">Lipid metabolism</keyword>
<dbReference type="PROSITE" id="PS50156">
    <property type="entry name" value="SSD"/>
    <property type="match status" value="1"/>
</dbReference>
<comment type="subcellular location">
    <subcellularLocation>
        <location evidence="1">Endomembrane system</location>
        <topology evidence="1">Multi-pass membrane protein</topology>
    </subcellularLocation>
</comment>
<keyword evidence="9" id="KW-1015">Disulfide bond</keyword>
<evidence type="ECO:0000256" key="6">
    <source>
        <dbReference type="ARBA" id="ARBA00022989"/>
    </source>
</evidence>
<dbReference type="CDD" id="cd00033">
    <property type="entry name" value="CCP"/>
    <property type="match status" value="2"/>
</dbReference>
<accession>A0A7R9KV13</accession>
<keyword evidence="3" id="KW-0813">Transport</keyword>
<dbReference type="Gene3D" id="2.10.70.10">
    <property type="entry name" value="Complement Module, domain 1"/>
    <property type="match status" value="1"/>
</dbReference>
<evidence type="ECO:0000259" key="13">
    <source>
        <dbReference type="PROSITE" id="PS50156"/>
    </source>
</evidence>
<feature type="transmembrane region" description="Helical" evidence="12">
    <location>
        <begin position="768"/>
        <end position="791"/>
    </location>
</feature>
<dbReference type="FunFam" id="1.20.1640.10:FF:000008">
    <property type="entry name" value="NPC intracellular cholesterol transporter 1"/>
    <property type="match status" value="1"/>
</dbReference>
<reference evidence="15" key="1">
    <citation type="submission" date="2020-11" db="EMBL/GenBank/DDBJ databases">
        <authorList>
            <person name="Tran Van P."/>
        </authorList>
    </citation>
    <scope>NUCLEOTIDE SEQUENCE</scope>
</reference>
<dbReference type="InterPro" id="IPR000436">
    <property type="entry name" value="Sushi_SCR_CCP_dom"/>
</dbReference>
<dbReference type="EMBL" id="OC860637">
    <property type="protein sequence ID" value="CAD7628754.1"/>
    <property type="molecule type" value="Genomic_DNA"/>
</dbReference>
<dbReference type="Pfam" id="PF22314">
    <property type="entry name" value="NPC1_MLD"/>
    <property type="match status" value="1"/>
</dbReference>
<dbReference type="OrthoDB" id="6510177at2759"/>
<dbReference type="GO" id="GO:0030299">
    <property type="term" value="P:intestinal cholesterol absorption"/>
    <property type="evidence" value="ECO:0007669"/>
    <property type="project" value="TreeGrafter"/>
</dbReference>
<dbReference type="PANTHER" id="PTHR45727">
    <property type="entry name" value="NPC INTRACELLULAR CHOLESTEROL TRANSPORTER 1"/>
    <property type="match status" value="1"/>
</dbReference>
<comment type="caution">
    <text evidence="11">Lacks conserved residue(s) required for the propagation of feature annotation.</text>
</comment>
<evidence type="ECO:0000259" key="14">
    <source>
        <dbReference type="PROSITE" id="PS50923"/>
    </source>
</evidence>
<organism evidence="15">
    <name type="scientific">Medioppia subpectinata</name>
    <dbReference type="NCBI Taxonomy" id="1979941"/>
    <lineage>
        <taxon>Eukaryota</taxon>
        <taxon>Metazoa</taxon>
        <taxon>Ecdysozoa</taxon>
        <taxon>Arthropoda</taxon>
        <taxon>Chelicerata</taxon>
        <taxon>Arachnida</taxon>
        <taxon>Acari</taxon>
        <taxon>Acariformes</taxon>
        <taxon>Sarcoptiformes</taxon>
        <taxon>Oribatida</taxon>
        <taxon>Brachypylina</taxon>
        <taxon>Oppioidea</taxon>
        <taxon>Oppiidae</taxon>
        <taxon>Medioppia</taxon>
    </lineage>
</organism>
<gene>
    <name evidence="15" type="ORF">OSB1V03_LOCUS9175</name>
</gene>
<dbReference type="InterPro" id="IPR053958">
    <property type="entry name" value="HMGCR/SNAP/NPC1-like_SSD"/>
</dbReference>
<sequence length="1173" mass="131351">MALRAKVGDKEVVLTDLCFDPMMNKKCAIQTPLGWFQSNGSLLDRTYDNSGAVYNYLDHVIKCTGDMVAQIDGNYGDLSCAGRFGGPMFPNVVLADFNESMPEPDAFLTARSVVITVLLNNHIEATDNADAMAWEQVFLDLLHSYSNPNFTFVYYSERSVEDEINQLSKSSIGTLAISYIVMFVYISITLGRFTSMKRLFIDSKILLGLSGVAIVLLSVTASIGLLSLCGVKSTLIIVEVIPFLVLAVGVDNIFLLVQNFQRQSFGKDVEISDQMSTVLQSVAPSILLATFAESSCFFLGSLTSMPAVRVFALNAGLALVIAFILQMIVFIPLLVFDTKRQLDNRYDLLCCVRQHKKLDDLEEDRHKNGILYTFFEQIYAPFLMKDFIRVSVIIVFMGWLCASIAVINKLDVGLDQKLSMPSDSYLIPYFDAQMNSLRVGAPVYFVVSGEYDYAHKQDLIWGGAGSSPTSLSYILMDASKHSNETYISSTVPNSWVDDYMDWANSGGCCRLHNHNESDFCGSTDDRDGCKKCDIVFADRLIIKENKFNGPYLKYFLADIPNAKCPKGGGPAYGPYVHLDYSHNTTGPVKASSFNAYHTVSKNSQDFISCIKNARILAQTLTLAINALNTGDDPYVEVYPYSVFYVFYEQYLTTWSDTIFNLVIAIAAIFVVTFIFLGFNLMASLIIVITIMAIVIDLMGSVGISVEFCSHITRGYAMSLRTTRVERAEESLARIGSSVLSGITFTKLWGIVVLGFASSNIFKIFYFRMYLGIVVIGAAHGLILLPVVLSLIGSNLRHSTGCYEPEFSWNITSSQRVSIQLENEDRIDYFALILYGKHLMTHLSSGDIVVKARVHKSRTKCFVDTDRRILIVVKARVHKSRTKCFVDTFDTIDGNPNKTKISFKCLLVTDEYVYLENDSLRTDPIKVISFDIQTKHIFLVTFCSFKSYSLSESCGSPEKPLHSIELIREKSFTIYGCDEDFYLEPIDSQKVVCDAFGNWSAKFPQCLAKYLCSLPAIDANDRYIKVEYKYLNYLNGTPNAETGSEAIYSCRSGDETDVELIGDNKRVCIKGFWSGSQPKCLKKGTDALIGLIVFLVTKYVVKNRHQKENENHKQMPSIVADETNGETNIYDEYQYQSIGIHALEEYLELEEANNGSNYECLTSDNYVIMRARVD</sequence>
<dbReference type="SMART" id="SM00032">
    <property type="entry name" value="CCP"/>
    <property type="match status" value="2"/>
</dbReference>
<dbReference type="PROSITE" id="PS50923">
    <property type="entry name" value="SUSHI"/>
    <property type="match status" value="2"/>
</dbReference>
<keyword evidence="8 12" id="KW-0472">Membrane</keyword>
<dbReference type="GO" id="GO:0015918">
    <property type="term" value="P:sterol transport"/>
    <property type="evidence" value="ECO:0007669"/>
    <property type="project" value="TreeGrafter"/>
</dbReference>
<feature type="transmembrane region" description="Helical" evidence="12">
    <location>
        <begin position="387"/>
        <end position="407"/>
    </location>
</feature>
<feature type="transmembrane region" description="Helical" evidence="12">
    <location>
        <begin position="234"/>
        <end position="257"/>
    </location>
</feature>
<feature type="transmembrane region" description="Helical" evidence="12">
    <location>
        <begin position="658"/>
        <end position="678"/>
    </location>
</feature>
<protein>
    <recommendedName>
        <fullName evidence="17">Niemann-Pick C1 protein</fullName>
    </recommendedName>
</protein>